<dbReference type="GO" id="GO:0006284">
    <property type="term" value="P:base-excision repair"/>
    <property type="evidence" value="ECO:0007669"/>
    <property type="project" value="TreeGrafter"/>
</dbReference>
<reference evidence="17 18" key="1">
    <citation type="submission" date="2010-12" db="EMBL/GenBank/DDBJ databases">
        <authorList>
            <person name="Muzny D."/>
            <person name="Qin X."/>
            <person name="Deng J."/>
            <person name="Jiang H."/>
            <person name="Liu Y."/>
            <person name="Qu J."/>
            <person name="Song X.-Z."/>
            <person name="Zhang L."/>
            <person name="Thornton R."/>
            <person name="Coyle M."/>
            <person name="Francisco L."/>
            <person name="Jackson L."/>
            <person name="Javaid M."/>
            <person name="Korchina V."/>
            <person name="Kovar C."/>
            <person name="Mata R."/>
            <person name="Mathew T."/>
            <person name="Ngo R."/>
            <person name="Nguyen L."/>
            <person name="Nguyen N."/>
            <person name="Okwuonu G."/>
            <person name="Ongeri F."/>
            <person name="Pham C."/>
            <person name="Simmons D."/>
            <person name="Wilczek-Boney K."/>
            <person name="Hale W."/>
            <person name="Jakkamsetti A."/>
            <person name="Pham P."/>
            <person name="Ruth R."/>
            <person name="San Lucas F."/>
            <person name="Warren J."/>
            <person name="Zhang J."/>
            <person name="Zhao Z."/>
            <person name="Zhou C."/>
            <person name="Zhu D."/>
            <person name="Lee S."/>
            <person name="Bess C."/>
            <person name="Blankenburg K."/>
            <person name="Forbes L."/>
            <person name="Fu Q."/>
            <person name="Gubbala S."/>
            <person name="Hirani K."/>
            <person name="Jayaseelan J.C."/>
            <person name="Lara F."/>
            <person name="Munidasa M."/>
            <person name="Palculict T."/>
            <person name="Patil S."/>
            <person name="Pu L.-L."/>
            <person name="Saada N."/>
            <person name="Tang L."/>
            <person name="Weissenberger G."/>
            <person name="Zhu Y."/>
            <person name="Hemphill L."/>
            <person name="Shang Y."/>
            <person name="Youmans B."/>
            <person name="Ayvaz T."/>
            <person name="Ross M."/>
            <person name="Santibanez J."/>
            <person name="Aqrawi P."/>
            <person name="Gross S."/>
            <person name="Joshi V."/>
            <person name="Fowler G."/>
            <person name="Nazareth L."/>
            <person name="Reid J."/>
            <person name="Worley K."/>
            <person name="Petrosino J."/>
            <person name="Highlander S."/>
            <person name="Gibbs R."/>
        </authorList>
    </citation>
    <scope>NUCLEOTIDE SEQUENCE [LARGE SCALE GENOMIC DNA]</scope>
    <source>
        <strain evidence="17 18">ATCC 700779</strain>
    </source>
</reference>
<dbReference type="InterPro" id="IPR004808">
    <property type="entry name" value="AP_endonuc_1"/>
</dbReference>
<evidence type="ECO:0000256" key="2">
    <source>
        <dbReference type="ARBA" id="ARBA00001936"/>
    </source>
</evidence>
<evidence type="ECO:0000256" key="9">
    <source>
        <dbReference type="ARBA" id="ARBA00022839"/>
    </source>
</evidence>
<feature type="site" description="Transition state stabilizer" evidence="15">
    <location>
        <position position="234"/>
    </location>
</feature>
<comment type="function">
    <text evidence="11">In addition to 3'- to 5'-exonuclease and 3'-phosphatase activities, ExoA was shown to make single-strand breaks at apurinic sites in DNA.</text>
</comment>
<evidence type="ECO:0000256" key="1">
    <source>
        <dbReference type="ARBA" id="ARBA00000493"/>
    </source>
</evidence>
<dbReference type="EC" id="3.1.11.2" evidence="4"/>
<evidence type="ECO:0000256" key="13">
    <source>
        <dbReference type="PIRSR" id="PIRSR604808-1"/>
    </source>
</evidence>
<evidence type="ECO:0000313" key="17">
    <source>
        <dbReference type="EMBL" id="EFX36520.1"/>
    </source>
</evidence>
<feature type="active site" evidence="13">
    <location>
        <position position="193"/>
    </location>
</feature>
<feature type="active site" description="Proton donor/acceptor" evidence="13">
    <location>
        <position position="232"/>
    </location>
</feature>
<comment type="similarity">
    <text evidence="3">Belongs to the DNA repair enzymes AP/ExoA family.</text>
</comment>
<dbReference type="GO" id="GO:0003906">
    <property type="term" value="F:DNA-(apurinic or apyrimidinic site) endonuclease activity"/>
    <property type="evidence" value="ECO:0007669"/>
    <property type="project" value="TreeGrafter"/>
</dbReference>
<dbReference type="CDD" id="cd09087">
    <property type="entry name" value="Ape1-like_AP-endo"/>
    <property type="match status" value="1"/>
</dbReference>
<dbReference type="NCBIfam" id="TIGR00633">
    <property type="entry name" value="xth"/>
    <property type="match status" value="1"/>
</dbReference>
<accession>E8K0Y4</accession>
<dbReference type="PROSITE" id="PS00727">
    <property type="entry name" value="AP_NUCLEASE_F1_2"/>
    <property type="match status" value="1"/>
</dbReference>
<dbReference type="InterPro" id="IPR036691">
    <property type="entry name" value="Endo/exonu/phosph_ase_sf"/>
</dbReference>
<organism evidence="17 18">
    <name type="scientific">Streptococcus infantis ATCC 700779</name>
    <dbReference type="NCBI Taxonomy" id="889204"/>
    <lineage>
        <taxon>Bacteria</taxon>
        <taxon>Bacillati</taxon>
        <taxon>Bacillota</taxon>
        <taxon>Bacilli</taxon>
        <taxon>Lactobacillales</taxon>
        <taxon>Streptococcaceae</taxon>
        <taxon>Streptococcus</taxon>
    </lineage>
</organism>
<sequence>MTLTETLSYSAIKILKGVTFHLFSILYINHSLLYRNDLDFSNHTLGKYFFFWYNIVYNLNEKVNIMKLISWNIDSLNAALTSDSARAKLSQDVLQTLVAENADIIAIQETKLSATGPTKKHLEVLEELFPGYENTWRSSQEPARKGYAGTMFLYKKELTPTISFPEIGAPSTMDSEGRIITLEFDTFFVTQVYTPNAGDGLKRLEERQVWDVKYAEYLAQLDKQKPVLATGDYNVAHKEIDLANPASNRRSPGFTDEEREGFTNLLAKGFTDTFRHIHGDVPERYTWWAQRSKTSKINNTGWRIDYWLTSNRVADKVSKSDMIDSGARQDHTPIVMEIDF</sequence>
<feature type="active site" description="Proton acceptor" evidence="13">
    <location>
        <position position="331"/>
    </location>
</feature>
<feature type="binding site" evidence="14">
    <location>
        <position position="330"/>
    </location>
    <ligand>
        <name>Mg(2+)</name>
        <dbReference type="ChEBI" id="CHEBI:18420"/>
        <label>1</label>
    </ligand>
</feature>
<keyword evidence="14" id="KW-0464">Manganese</keyword>
<feature type="domain" description="Endonuclease/exonuclease/phosphatase" evidence="16">
    <location>
        <begin position="69"/>
        <end position="319"/>
    </location>
</feature>
<dbReference type="GO" id="GO:0046872">
    <property type="term" value="F:metal ion binding"/>
    <property type="evidence" value="ECO:0007669"/>
    <property type="project" value="UniProtKB-KW"/>
</dbReference>
<dbReference type="GO" id="GO:0008311">
    <property type="term" value="F:double-stranded DNA 3'-5' DNA exonuclease activity"/>
    <property type="evidence" value="ECO:0007669"/>
    <property type="project" value="UniProtKB-EC"/>
</dbReference>
<dbReference type="FunFam" id="3.60.10.10:FF:000054">
    <property type="entry name" value="Exodeoxyribonuclease III"/>
    <property type="match status" value="1"/>
</dbReference>
<name>E8K0Y4_9STRE</name>
<keyword evidence="7 14" id="KW-0479">Metal-binding</keyword>
<evidence type="ECO:0000256" key="8">
    <source>
        <dbReference type="ARBA" id="ARBA00022801"/>
    </source>
</evidence>
<dbReference type="PROSITE" id="PS00726">
    <property type="entry name" value="AP_NUCLEASE_F1_1"/>
    <property type="match status" value="1"/>
</dbReference>
<evidence type="ECO:0000256" key="15">
    <source>
        <dbReference type="PIRSR" id="PIRSR604808-3"/>
    </source>
</evidence>
<dbReference type="HOGENOM" id="CLU_027539_1_3_9"/>
<evidence type="ECO:0000256" key="14">
    <source>
        <dbReference type="PIRSR" id="PIRSR604808-2"/>
    </source>
</evidence>
<evidence type="ECO:0000256" key="10">
    <source>
        <dbReference type="ARBA" id="ARBA00022842"/>
    </source>
</evidence>
<feature type="binding site" evidence="14">
    <location>
        <position position="109"/>
    </location>
    <ligand>
        <name>Mg(2+)</name>
        <dbReference type="ChEBI" id="CHEBI:18420"/>
        <label>1</label>
    </ligand>
</feature>
<keyword evidence="6" id="KW-0540">Nuclease</keyword>
<dbReference type="PANTHER" id="PTHR22748:SF6">
    <property type="entry name" value="DNA-(APURINIC OR APYRIMIDINIC SITE) ENDONUCLEASE"/>
    <property type="match status" value="1"/>
</dbReference>
<dbReference type="Gene3D" id="3.60.10.10">
    <property type="entry name" value="Endonuclease/exonuclease/phosphatase"/>
    <property type="match status" value="1"/>
</dbReference>
<dbReference type="Proteomes" id="UP000002815">
    <property type="component" value="Unassembled WGS sequence"/>
</dbReference>
<evidence type="ECO:0000256" key="3">
    <source>
        <dbReference type="ARBA" id="ARBA00007092"/>
    </source>
</evidence>
<dbReference type="InterPro" id="IPR020847">
    <property type="entry name" value="AP_endonuclease_F1_BS"/>
</dbReference>
<proteinExistence type="inferred from homology"/>
<dbReference type="Pfam" id="PF03372">
    <property type="entry name" value="Exo_endo_phos"/>
    <property type="match status" value="1"/>
</dbReference>
<evidence type="ECO:0000256" key="5">
    <source>
        <dbReference type="ARBA" id="ARBA00022490"/>
    </source>
</evidence>
<dbReference type="GO" id="GO:0003677">
    <property type="term" value="F:DNA binding"/>
    <property type="evidence" value="ECO:0007669"/>
    <property type="project" value="InterPro"/>
</dbReference>
<dbReference type="EMBL" id="AEVD01000010">
    <property type="protein sequence ID" value="EFX36520.1"/>
    <property type="molecule type" value="Genomic_DNA"/>
</dbReference>
<dbReference type="AlphaFoldDB" id="E8K0Y4"/>
<dbReference type="GO" id="GO:0008081">
    <property type="term" value="F:phosphoric diester hydrolase activity"/>
    <property type="evidence" value="ECO:0007669"/>
    <property type="project" value="TreeGrafter"/>
</dbReference>
<dbReference type="SUPFAM" id="SSF56219">
    <property type="entry name" value="DNase I-like"/>
    <property type="match status" value="1"/>
</dbReference>
<feature type="binding site" evidence="14">
    <location>
        <position position="72"/>
    </location>
    <ligand>
        <name>Mg(2+)</name>
        <dbReference type="ChEBI" id="CHEBI:18420"/>
        <label>1</label>
    </ligand>
</feature>
<dbReference type="PANTHER" id="PTHR22748">
    <property type="entry name" value="AP ENDONUCLEASE"/>
    <property type="match status" value="1"/>
</dbReference>
<dbReference type="PROSITE" id="PS00728">
    <property type="entry name" value="AP_NUCLEASE_F1_3"/>
    <property type="match status" value="1"/>
</dbReference>
<evidence type="ECO:0000256" key="7">
    <source>
        <dbReference type="ARBA" id="ARBA00022723"/>
    </source>
</evidence>
<protein>
    <recommendedName>
        <fullName evidence="12">Exodeoxyribonuclease</fullName>
        <ecNumber evidence="4">3.1.11.2</ecNumber>
    </recommendedName>
</protein>
<evidence type="ECO:0000256" key="12">
    <source>
        <dbReference type="ARBA" id="ARBA00073459"/>
    </source>
</evidence>
<evidence type="ECO:0000256" key="4">
    <source>
        <dbReference type="ARBA" id="ARBA00012115"/>
    </source>
</evidence>
<keyword evidence="5" id="KW-0963">Cytoplasm</keyword>
<comment type="caution">
    <text evidence="17">The sequence shown here is derived from an EMBL/GenBank/DDBJ whole genome shotgun (WGS) entry which is preliminary data.</text>
</comment>
<dbReference type="NCBIfam" id="TIGR00195">
    <property type="entry name" value="exoDNase_III"/>
    <property type="match status" value="1"/>
</dbReference>
<feature type="binding site" evidence="14">
    <location>
        <position position="232"/>
    </location>
    <ligand>
        <name>Mg(2+)</name>
        <dbReference type="ChEBI" id="CHEBI:18420"/>
        <label>1</label>
    </ligand>
</feature>
<comment type="catalytic activity">
    <reaction evidence="1">
        <text>Exonucleolytic cleavage in the 3'- to 5'-direction to yield nucleoside 5'-phosphates.</text>
        <dbReference type="EC" id="3.1.11.2"/>
    </reaction>
</comment>
<evidence type="ECO:0000313" key="18">
    <source>
        <dbReference type="Proteomes" id="UP000002815"/>
    </source>
</evidence>
<keyword evidence="9" id="KW-0269">Exonuclease</keyword>
<keyword evidence="10 14" id="KW-0460">Magnesium</keyword>
<evidence type="ECO:0000256" key="11">
    <source>
        <dbReference type="ARBA" id="ARBA00057465"/>
    </source>
</evidence>
<comment type="cofactor">
    <cofactor evidence="2">
        <name>Mn(2+)</name>
        <dbReference type="ChEBI" id="CHEBI:29035"/>
    </cofactor>
</comment>
<feature type="binding site" evidence="14">
    <location>
        <position position="234"/>
    </location>
    <ligand>
        <name>Mg(2+)</name>
        <dbReference type="ChEBI" id="CHEBI:18420"/>
        <label>1</label>
    </ligand>
</feature>
<evidence type="ECO:0000256" key="6">
    <source>
        <dbReference type="ARBA" id="ARBA00022722"/>
    </source>
</evidence>
<feature type="binding site" evidence="14">
    <location>
        <position position="331"/>
    </location>
    <ligand>
        <name>Mg(2+)</name>
        <dbReference type="ChEBI" id="CHEBI:18420"/>
        <label>1</label>
    </ligand>
</feature>
<evidence type="ECO:0000259" key="16">
    <source>
        <dbReference type="Pfam" id="PF03372"/>
    </source>
</evidence>
<dbReference type="PROSITE" id="PS51435">
    <property type="entry name" value="AP_NUCLEASE_F1_4"/>
    <property type="match status" value="1"/>
</dbReference>
<gene>
    <name evidence="17" type="primary">xth</name>
    <name evidence="17" type="ORF">HMPREF9423_1349</name>
</gene>
<keyword evidence="18" id="KW-1185">Reference proteome</keyword>
<dbReference type="InterPro" id="IPR020848">
    <property type="entry name" value="AP_endonuclease_F1_CS"/>
</dbReference>
<feature type="site" description="Important for catalytic activity" evidence="15">
    <location>
        <position position="305"/>
    </location>
</feature>
<keyword evidence="8 17" id="KW-0378">Hydrolase</keyword>
<dbReference type="eggNOG" id="COG0708">
    <property type="taxonomic scope" value="Bacteria"/>
</dbReference>
<dbReference type="InterPro" id="IPR005135">
    <property type="entry name" value="Endo/exonuclease/phosphatase"/>
</dbReference>
<feature type="site" description="Interaction with DNA substrate" evidence="15">
    <location>
        <position position="331"/>
    </location>
</feature>
<comment type="cofactor">
    <cofactor evidence="14">
        <name>Mg(2+)</name>
        <dbReference type="ChEBI" id="CHEBI:18420"/>
    </cofactor>
    <cofactor evidence="14">
        <name>Mn(2+)</name>
        <dbReference type="ChEBI" id="CHEBI:29035"/>
    </cofactor>
    <text evidence="14">Probably binds two magnesium or manganese ions per subunit.</text>
</comment>